<name>E5QYY2_ARTGP</name>
<evidence type="ECO:0000313" key="1">
    <source>
        <dbReference type="EMBL" id="EFQ98105.1"/>
    </source>
</evidence>
<dbReference type="VEuPathDB" id="FungiDB:MGYG_01143"/>
<proteinExistence type="predicted"/>
<dbReference type="Proteomes" id="UP000002669">
    <property type="component" value="Unassembled WGS sequence"/>
</dbReference>
<keyword evidence="2" id="KW-1185">Reference proteome</keyword>
<dbReference type="HOGENOM" id="CLU_2170457_0_0_1"/>
<evidence type="ECO:0000313" key="2">
    <source>
        <dbReference type="Proteomes" id="UP000002669"/>
    </source>
</evidence>
<dbReference type="RefSeq" id="XP_003177057.1">
    <property type="nucleotide sequence ID" value="XM_003177009.1"/>
</dbReference>
<dbReference type="EMBL" id="DS989822">
    <property type="protein sequence ID" value="EFQ98105.1"/>
    <property type="molecule type" value="Genomic_DNA"/>
</dbReference>
<gene>
    <name evidence="1" type="ORF">MGYG_01143</name>
</gene>
<reference evidence="2" key="1">
    <citation type="journal article" date="2012" name="MBio">
        <title>Comparative genome analysis of Trichophyton rubrum and related dermatophytes reveals candidate genes involved in infection.</title>
        <authorList>
            <person name="Martinez D.A."/>
            <person name="Oliver B.G."/>
            <person name="Graeser Y."/>
            <person name="Goldberg J.M."/>
            <person name="Li W."/>
            <person name="Martinez-Rossi N.M."/>
            <person name="Monod M."/>
            <person name="Shelest E."/>
            <person name="Barton R.C."/>
            <person name="Birch E."/>
            <person name="Brakhage A.A."/>
            <person name="Chen Z."/>
            <person name="Gurr S.J."/>
            <person name="Heiman D."/>
            <person name="Heitman J."/>
            <person name="Kosti I."/>
            <person name="Rossi A."/>
            <person name="Saif S."/>
            <person name="Samalova M."/>
            <person name="Saunders C.W."/>
            <person name="Shea T."/>
            <person name="Summerbell R.C."/>
            <person name="Xu J."/>
            <person name="Young S."/>
            <person name="Zeng Q."/>
            <person name="Birren B.W."/>
            <person name="Cuomo C.A."/>
            <person name="White T.C."/>
        </authorList>
    </citation>
    <scope>NUCLEOTIDE SEQUENCE [LARGE SCALE GENOMIC DNA]</scope>
    <source>
        <strain evidence="2">ATCC MYA-4604 / CBS 118893</strain>
    </source>
</reference>
<organism evidence="2">
    <name type="scientific">Arthroderma gypseum (strain ATCC MYA-4604 / CBS 118893)</name>
    <name type="common">Microsporum gypseum</name>
    <dbReference type="NCBI Taxonomy" id="535722"/>
    <lineage>
        <taxon>Eukaryota</taxon>
        <taxon>Fungi</taxon>
        <taxon>Dikarya</taxon>
        <taxon>Ascomycota</taxon>
        <taxon>Pezizomycotina</taxon>
        <taxon>Eurotiomycetes</taxon>
        <taxon>Eurotiomycetidae</taxon>
        <taxon>Onygenales</taxon>
        <taxon>Arthrodermataceae</taxon>
        <taxon>Nannizzia</taxon>
    </lineage>
</organism>
<protein>
    <submittedName>
        <fullName evidence="1">Uncharacterized protein</fullName>
    </submittedName>
</protein>
<dbReference type="InParanoid" id="E5QYY2"/>
<dbReference type="AlphaFoldDB" id="E5QYY2"/>
<dbReference type="GeneID" id="10032382"/>
<accession>E5QYY2</accession>
<sequence>MGMLFLITHYRRIDKGGLGSCPVGRKTVDSVLDIEAVALSRRIQEPSAAWVSERIVENKSSREEWLTTPDEIDSSSECVMESIMSLLATSLVAEIPPNTFKPLLRLKRRV</sequence>